<dbReference type="EMBL" id="FXUO01000004">
    <property type="protein sequence ID" value="SMP93231.1"/>
    <property type="molecule type" value="Genomic_DNA"/>
</dbReference>
<sequence>MKKFLFTIGLVLPTLIFAQESKKECDLPADFKEPSKMPRLKKFISIDKNVDQSKIIIVQAQNGYGSGIYNVCVDGKLMKYKKMGSIFMNYDDNPLDAVKK</sequence>
<accession>A0ABY1R4J7</accession>
<gene>
    <name evidence="1" type="ORF">SAMN05421679_104338</name>
</gene>
<reference evidence="1 2" key="1">
    <citation type="submission" date="2017-05" db="EMBL/GenBank/DDBJ databases">
        <authorList>
            <person name="Varghese N."/>
            <person name="Submissions S."/>
        </authorList>
    </citation>
    <scope>NUCLEOTIDE SEQUENCE [LARGE SCALE GENOMIC DNA]</scope>
    <source>
        <strain evidence="1 2">DSM 18015</strain>
    </source>
</reference>
<proteinExistence type="predicted"/>
<organism evidence="1 2">
    <name type="scientific">Epilithonimonas pallida</name>
    <dbReference type="NCBI Taxonomy" id="373671"/>
    <lineage>
        <taxon>Bacteria</taxon>
        <taxon>Pseudomonadati</taxon>
        <taxon>Bacteroidota</taxon>
        <taxon>Flavobacteriia</taxon>
        <taxon>Flavobacteriales</taxon>
        <taxon>Weeksellaceae</taxon>
        <taxon>Chryseobacterium group</taxon>
        <taxon>Epilithonimonas</taxon>
    </lineage>
</organism>
<comment type="caution">
    <text evidence="1">The sequence shown here is derived from an EMBL/GenBank/DDBJ whole genome shotgun (WGS) entry which is preliminary data.</text>
</comment>
<evidence type="ECO:0000313" key="2">
    <source>
        <dbReference type="Proteomes" id="UP001158050"/>
    </source>
</evidence>
<dbReference type="Proteomes" id="UP001158050">
    <property type="component" value="Unassembled WGS sequence"/>
</dbReference>
<name>A0ABY1R4J7_9FLAO</name>
<evidence type="ECO:0000313" key="1">
    <source>
        <dbReference type="EMBL" id="SMP93231.1"/>
    </source>
</evidence>
<protein>
    <submittedName>
        <fullName evidence="1">Uncharacterized protein</fullName>
    </submittedName>
</protein>
<dbReference type="RefSeq" id="WP_283416775.1">
    <property type="nucleotide sequence ID" value="NZ_FXUO01000004.1"/>
</dbReference>
<keyword evidence="2" id="KW-1185">Reference proteome</keyword>